<evidence type="ECO:0000256" key="2">
    <source>
        <dbReference type="ARBA" id="ARBA00012011"/>
    </source>
</evidence>
<evidence type="ECO:0000256" key="8">
    <source>
        <dbReference type="SAM" id="Phobius"/>
    </source>
</evidence>
<feature type="binding site" evidence="7">
    <location>
        <position position="98"/>
    </location>
    <ligand>
        <name>FAD</name>
        <dbReference type="ChEBI" id="CHEBI:57692"/>
    </ligand>
</feature>
<evidence type="ECO:0000256" key="5">
    <source>
        <dbReference type="ARBA" id="ARBA00023002"/>
    </source>
</evidence>
<keyword evidence="5" id="KW-0560">Oxidoreductase</keyword>
<dbReference type="GO" id="GO:0090524">
    <property type="term" value="F:cytochrome-b5 reductase activity, acting on NADH"/>
    <property type="evidence" value="ECO:0007669"/>
    <property type="project" value="UniProtKB-EC"/>
</dbReference>
<feature type="binding site" evidence="7">
    <location>
        <position position="81"/>
    </location>
    <ligand>
        <name>FAD</name>
        <dbReference type="ChEBI" id="CHEBI:57692"/>
    </ligand>
</feature>
<evidence type="ECO:0000259" key="9">
    <source>
        <dbReference type="Pfam" id="PF00175"/>
    </source>
</evidence>
<evidence type="ECO:0000256" key="6">
    <source>
        <dbReference type="ARBA" id="ARBA00023027"/>
    </source>
</evidence>
<keyword evidence="8" id="KW-0472">Membrane</keyword>
<dbReference type="Gene3D" id="3.40.50.80">
    <property type="entry name" value="Nucleotide-binding domain of ferredoxin-NADP reductase (FNR) module"/>
    <property type="match status" value="1"/>
</dbReference>
<keyword evidence="6" id="KW-0520">NAD</keyword>
<dbReference type="Pfam" id="PF00970">
    <property type="entry name" value="FAD_binding_6"/>
    <property type="match status" value="1"/>
</dbReference>
<evidence type="ECO:0000313" key="12">
    <source>
        <dbReference type="Proteomes" id="UP000077755"/>
    </source>
</evidence>
<dbReference type="GO" id="GO:0022900">
    <property type="term" value="P:electron transport chain"/>
    <property type="evidence" value="ECO:0007669"/>
    <property type="project" value="TreeGrafter"/>
</dbReference>
<reference evidence="11" key="2">
    <citation type="submission" date="2022-03" db="EMBL/GenBank/DDBJ databases">
        <title>Draft title - Genomic analysis of global carrot germplasm unveils the trajectory of domestication and the origin of high carotenoid orange carrot.</title>
        <authorList>
            <person name="Iorizzo M."/>
            <person name="Ellison S."/>
            <person name="Senalik D."/>
            <person name="Macko-Podgorni A."/>
            <person name="Grzebelus D."/>
            <person name="Bostan H."/>
            <person name="Rolling W."/>
            <person name="Curaba J."/>
            <person name="Simon P."/>
        </authorList>
    </citation>
    <scope>NUCLEOTIDE SEQUENCE</scope>
    <source>
        <tissue evidence="11">Leaf</tissue>
    </source>
</reference>
<feature type="binding site" evidence="7">
    <location>
        <position position="65"/>
    </location>
    <ligand>
        <name>FAD</name>
        <dbReference type="ChEBI" id="CHEBI:57692"/>
    </ligand>
</feature>
<dbReference type="PANTHER" id="PTHR19370">
    <property type="entry name" value="NADH-CYTOCHROME B5 REDUCTASE"/>
    <property type="match status" value="1"/>
</dbReference>
<dbReference type="Proteomes" id="UP000077755">
    <property type="component" value="Chromosome 5"/>
</dbReference>
<evidence type="ECO:0000259" key="10">
    <source>
        <dbReference type="Pfam" id="PF00970"/>
    </source>
</evidence>
<keyword evidence="8" id="KW-1133">Transmembrane helix</keyword>
<dbReference type="InterPro" id="IPR001709">
    <property type="entry name" value="Flavoprot_Pyr_Nucl_cyt_Rdtase"/>
</dbReference>
<dbReference type="InterPro" id="IPR039261">
    <property type="entry name" value="FNR_nucleotide-bd"/>
</dbReference>
<keyword evidence="3 7" id="KW-0285">Flavoprotein</keyword>
<dbReference type="PANTHER" id="PTHR19370:SF184">
    <property type="entry name" value="NADH-CYTOCHROME B5 REDUCTASE-LIKE"/>
    <property type="match status" value="1"/>
</dbReference>
<name>A0AAF0X3Y7_DAUCS</name>
<accession>A0AAF0X3Y7</accession>
<dbReference type="EC" id="1.6.2.2" evidence="2"/>
<dbReference type="PRINTS" id="PR00406">
    <property type="entry name" value="CYTB5RDTASE"/>
</dbReference>
<sequence length="220" mass="24444">MQLFGLSETQIVGVAIAAFVLAVTVAIVFSSKKSKERSVLGLPVIELISCRCNYVKIAKVQFIKPKVPANLDSDVGHFKLVITVLVSCINMNPQERMSHHFREMRVGDYMSVKRPKGRFKYQPGQASVRAFGMLAGGSGISPMFQVARAVLENLNDTTKVHLIYSNVCLEDMLLKEEIDRLASNYPDRFKVYSCGSPLMNKAMAANLEALGYAPETQFQF</sequence>
<feature type="transmembrane region" description="Helical" evidence="8">
    <location>
        <begin position="12"/>
        <end position="29"/>
    </location>
</feature>
<dbReference type="PRINTS" id="PR00371">
    <property type="entry name" value="FPNCR"/>
</dbReference>
<evidence type="ECO:0000313" key="11">
    <source>
        <dbReference type="EMBL" id="WOH00032.1"/>
    </source>
</evidence>
<dbReference type="InterPro" id="IPR001433">
    <property type="entry name" value="OxRdtase_FAD/NAD-bd"/>
</dbReference>
<dbReference type="InterPro" id="IPR017938">
    <property type="entry name" value="Riboflavin_synthase-like_b-brl"/>
</dbReference>
<evidence type="ECO:0000256" key="3">
    <source>
        <dbReference type="ARBA" id="ARBA00022630"/>
    </source>
</evidence>
<dbReference type="SUPFAM" id="SSF52343">
    <property type="entry name" value="Ferredoxin reductase-like, C-terminal NADP-linked domain"/>
    <property type="match status" value="1"/>
</dbReference>
<dbReference type="AlphaFoldDB" id="A0AAF0X3Y7"/>
<feature type="domain" description="Oxidoreductase FAD/NAD(P)-binding" evidence="9">
    <location>
        <begin position="133"/>
        <end position="194"/>
    </location>
</feature>
<dbReference type="Gene3D" id="2.40.30.10">
    <property type="entry name" value="Translation factors"/>
    <property type="match status" value="1"/>
</dbReference>
<evidence type="ECO:0000256" key="4">
    <source>
        <dbReference type="ARBA" id="ARBA00022827"/>
    </source>
</evidence>
<keyword evidence="4 7" id="KW-0274">FAD</keyword>
<feature type="binding site" evidence="7">
    <location>
        <position position="97"/>
    </location>
    <ligand>
        <name>FAD</name>
        <dbReference type="ChEBI" id="CHEBI:57692"/>
    </ligand>
</feature>
<reference evidence="11" key="1">
    <citation type="journal article" date="2016" name="Nat. Genet.">
        <title>A high-quality carrot genome assembly provides new insights into carotenoid accumulation and asterid genome evolution.</title>
        <authorList>
            <person name="Iorizzo M."/>
            <person name="Ellison S."/>
            <person name="Senalik D."/>
            <person name="Zeng P."/>
            <person name="Satapoomin P."/>
            <person name="Huang J."/>
            <person name="Bowman M."/>
            <person name="Iovene M."/>
            <person name="Sanseverino W."/>
            <person name="Cavagnaro P."/>
            <person name="Yildiz M."/>
            <person name="Macko-Podgorni A."/>
            <person name="Moranska E."/>
            <person name="Grzebelus E."/>
            <person name="Grzebelus D."/>
            <person name="Ashrafi H."/>
            <person name="Zheng Z."/>
            <person name="Cheng S."/>
            <person name="Spooner D."/>
            <person name="Van Deynze A."/>
            <person name="Simon P."/>
        </authorList>
    </citation>
    <scope>NUCLEOTIDE SEQUENCE</scope>
    <source>
        <tissue evidence="11">Leaf</tissue>
    </source>
</reference>
<protein>
    <recommendedName>
        <fullName evidence="2">cytochrome-b5 reductase</fullName>
        <ecNumber evidence="2">1.6.2.2</ecNumber>
    </recommendedName>
</protein>
<keyword evidence="8" id="KW-0812">Transmembrane</keyword>
<keyword evidence="12" id="KW-1185">Reference proteome</keyword>
<dbReference type="Pfam" id="PF00175">
    <property type="entry name" value="NAD_binding_1"/>
    <property type="match status" value="1"/>
</dbReference>
<dbReference type="SUPFAM" id="SSF63380">
    <property type="entry name" value="Riboflavin synthase domain-like"/>
    <property type="match status" value="1"/>
</dbReference>
<organism evidence="11 12">
    <name type="scientific">Daucus carota subsp. sativus</name>
    <name type="common">Carrot</name>
    <dbReference type="NCBI Taxonomy" id="79200"/>
    <lineage>
        <taxon>Eukaryota</taxon>
        <taxon>Viridiplantae</taxon>
        <taxon>Streptophyta</taxon>
        <taxon>Embryophyta</taxon>
        <taxon>Tracheophyta</taxon>
        <taxon>Spermatophyta</taxon>
        <taxon>Magnoliopsida</taxon>
        <taxon>eudicotyledons</taxon>
        <taxon>Gunneridae</taxon>
        <taxon>Pentapetalae</taxon>
        <taxon>asterids</taxon>
        <taxon>campanulids</taxon>
        <taxon>Apiales</taxon>
        <taxon>Apiaceae</taxon>
        <taxon>Apioideae</taxon>
        <taxon>Scandiceae</taxon>
        <taxon>Daucinae</taxon>
        <taxon>Daucus</taxon>
        <taxon>Daucus sect. Daucus</taxon>
    </lineage>
</organism>
<gene>
    <name evidence="11" type="ORF">DCAR_0519388</name>
</gene>
<dbReference type="EMBL" id="CP093347">
    <property type="protein sequence ID" value="WOH00032.1"/>
    <property type="molecule type" value="Genomic_DNA"/>
</dbReference>
<evidence type="ECO:0000256" key="7">
    <source>
        <dbReference type="PIRSR" id="PIRSR601834-1"/>
    </source>
</evidence>
<feature type="domain" description="Flavoprotein pyridine nucleotide cytochrome reductase-like FAD-binding" evidence="10">
    <location>
        <begin position="29"/>
        <end position="121"/>
    </location>
</feature>
<comment type="cofactor">
    <cofactor evidence="1 7">
        <name>FAD</name>
        <dbReference type="ChEBI" id="CHEBI:57692"/>
    </cofactor>
</comment>
<evidence type="ECO:0000256" key="1">
    <source>
        <dbReference type="ARBA" id="ARBA00001974"/>
    </source>
</evidence>
<dbReference type="InterPro" id="IPR001834">
    <property type="entry name" value="CBR-like"/>
</dbReference>
<dbReference type="InterPro" id="IPR008333">
    <property type="entry name" value="Cbr1-like_FAD-bd_dom"/>
</dbReference>
<proteinExistence type="predicted"/>
<dbReference type="CDD" id="cd06183">
    <property type="entry name" value="cyt_b5_reduct_like"/>
    <property type="match status" value="1"/>
</dbReference>